<accession>A0A5J9TWU1</accession>
<feature type="non-terminal residue" evidence="1">
    <location>
        <position position="1"/>
    </location>
</feature>
<protein>
    <submittedName>
        <fullName evidence="1">Uncharacterized protein</fullName>
    </submittedName>
</protein>
<sequence>MTGKLTWLSEEALQAGRRPVLIHGYHPPEYSSKDVFPLEDMLSGEVRYETWWVKELRPELPSKQEPHLLRLSTNTVDLAK</sequence>
<gene>
    <name evidence="1" type="ORF">EJB05_39390</name>
</gene>
<reference evidence="1 2" key="1">
    <citation type="journal article" date="2019" name="Sci. Rep.">
        <title>A high-quality genome of Eragrostis curvula grass provides insights into Poaceae evolution and supports new strategies to enhance forage quality.</title>
        <authorList>
            <person name="Carballo J."/>
            <person name="Santos B.A.C.M."/>
            <person name="Zappacosta D."/>
            <person name="Garbus I."/>
            <person name="Selva J.P."/>
            <person name="Gallo C.A."/>
            <person name="Diaz A."/>
            <person name="Albertini E."/>
            <person name="Caccamo M."/>
            <person name="Echenique V."/>
        </authorList>
    </citation>
    <scope>NUCLEOTIDE SEQUENCE [LARGE SCALE GENOMIC DNA]</scope>
    <source>
        <strain evidence="2">cv. Victoria</strain>
        <tissue evidence="1">Leaf</tissue>
    </source>
</reference>
<organism evidence="1 2">
    <name type="scientific">Eragrostis curvula</name>
    <name type="common">weeping love grass</name>
    <dbReference type="NCBI Taxonomy" id="38414"/>
    <lineage>
        <taxon>Eukaryota</taxon>
        <taxon>Viridiplantae</taxon>
        <taxon>Streptophyta</taxon>
        <taxon>Embryophyta</taxon>
        <taxon>Tracheophyta</taxon>
        <taxon>Spermatophyta</taxon>
        <taxon>Magnoliopsida</taxon>
        <taxon>Liliopsida</taxon>
        <taxon>Poales</taxon>
        <taxon>Poaceae</taxon>
        <taxon>PACMAD clade</taxon>
        <taxon>Chloridoideae</taxon>
        <taxon>Eragrostideae</taxon>
        <taxon>Eragrostidinae</taxon>
        <taxon>Eragrostis</taxon>
    </lineage>
</organism>
<dbReference type="Gramene" id="TVU15849">
    <property type="protein sequence ID" value="TVU15849"/>
    <property type="gene ID" value="EJB05_39390"/>
</dbReference>
<dbReference type="AlphaFoldDB" id="A0A5J9TWU1"/>
<dbReference type="Proteomes" id="UP000324897">
    <property type="component" value="Unassembled WGS sequence"/>
</dbReference>
<keyword evidence="2" id="KW-1185">Reference proteome</keyword>
<name>A0A5J9TWU1_9POAL</name>
<proteinExistence type="predicted"/>
<dbReference type="EMBL" id="RWGY01000031">
    <property type="protein sequence ID" value="TVU15849.1"/>
    <property type="molecule type" value="Genomic_DNA"/>
</dbReference>
<evidence type="ECO:0000313" key="2">
    <source>
        <dbReference type="Proteomes" id="UP000324897"/>
    </source>
</evidence>
<evidence type="ECO:0000313" key="1">
    <source>
        <dbReference type="EMBL" id="TVU15849.1"/>
    </source>
</evidence>
<comment type="caution">
    <text evidence="1">The sequence shown here is derived from an EMBL/GenBank/DDBJ whole genome shotgun (WGS) entry which is preliminary data.</text>
</comment>